<comment type="caution">
    <text evidence="3">The sequence shown here is derived from an EMBL/GenBank/DDBJ whole genome shotgun (WGS) entry which is preliminary data.</text>
</comment>
<accession>A0A2P6PSC3</accession>
<evidence type="ECO:0000313" key="3">
    <source>
        <dbReference type="EMBL" id="PRQ24833.1"/>
    </source>
</evidence>
<dbReference type="Pfam" id="PF10551">
    <property type="entry name" value="MULE"/>
    <property type="match status" value="1"/>
</dbReference>
<keyword evidence="4" id="KW-1185">Reference proteome</keyword>
<dbReference type="InterPro" id="IPR004330">
    <property type="entry name" value="FAR1_DNA_bnd_dom"/>
</dbReference>
<feature type="domain" description="FAR1" evidence="1">
    <location>
        <begin position="91"/>
        <end position="176"/>
    </location>
</feature>
<dbReference type="PANTHER" id="PTHR47718">
    <property type="entry name" value="OS01G0519700 PROTEIN"/>
    <property type="match status" value="1"/>
</dbReference>
<name>A0A2P6PSC3_ROSCH</name>
<sequence length="607" mass="70344">MDHKSPVPSTPDVEATDSCDCQISSKLEFGSGIELNCSVEVENNEVGGSEEKSEEATKPIETTDSIHSRMRQELIPAVGMEFETEHDADAFYNQYAYRFGFSTRLSKAHKSSSGLLRDRLFVCSAEGKRGRDKRNPYVKSHRAETRFGCRAKMKIRYDLLSRKYSVVEFVADHTHVTTTPSKTHLFRSHRKISLAQIVQADMAYDSGINPKETLELLSRQAGGREHLGFIPEDYKNYLRSKRTREMKSGDTGGVLEYLQRMQLNDPNFVYAIQVDEDDLITNIFWADAKMMVDYDYFGDVVRFDTTYRKNKEGRPFAMFVGVNNHKQTLIFGAALLYDETAETFMWLFDTFANTMSGKKPKSILTDQDLAMAKALASQWPETHHRLCIWHIYQNAAKHLSSVFEQFKNFAEDFSSIIYDYEDVEDFLIAWKKMLEKYNLQENKWLGRLFDLKEKWALVYGRETFCADITTTQRSESMNNSIKKYVSYKYDLLRFFRHFQRLLDDRRYNESVANFKSSQTTPALSFPVKILRNAAKVYTPAVFKWFQVELCKAHDCTLKLFGEIGTMRIYEVTAHGKRFHHTVTFDSVDNNISCTCKKFEFAGILYHS</sequence>
<dbReference type="STRING" id="74649.A0A2P6PSC3"/>
<dbReference type="InterPro" id="IPR018289">
    <property type="entry name" value="MULE_transposase_dom"/>
</dbReference>
<feature type="domain" description="MULE transposase" evidence="2">
    <location>
        <begin position="300"/>
        <end position="394"/>
    </location>
</feature>
<gene>
    <name evidence="3" type="ORF">RchiOBHm_Chr6g0276821</name>
</gene>
<evidence type="ECO:0000313" key="4">
    <source>
        <dbReference type="Proteomes" id="UP000238479"/>
    </source>
</evidence>
<dbReference type="AlphaFoldDB" id="A0A2P6PSC3"/>
<proteinExistence type="predicted"/>
<reference evidence="3 4" key="1">
    <citation type="journal article" date="2018" name="Nat. Genet.">
        <title>The Rosa genome provides new insights in the design of modern roses.</title>
        <authorList>
            <person name="Bendahmane M."/>
        </authorList>
    </citation>
    <scope>NUCLEOTIDE SEQUENCE [LARGE SCALE GENOMIC DNA]</scope>
    <source>
        <strain evidence="4">cv. Old Blush</strain>
    </source>
</reference>
<dbReference type="Pfam" id="PF03101">
    <property type="entry name" value="FAR1"/>
    <property type="match status" value="1"/>
</dbReference>
<dbReference type="PANTHER" id="PTHR47718:SF8">
    <property type="entry name" value="PROTEIN FAR1-RELATED SEQUENCE"/>
    <property type="match status" value="1"/>
</dbReference>
<evidence type="ECO:0000259" key="1">
    <source>
        <dbReference type="Pfam" id="PF03101"/>
    </source>
</evidence>
<evidence type="ECO:0000259" key="2">
    <source>
        <dbReference type="Pfam" id="PF10551"/>
    </source>
</evidence>
<dbReference type="EMBL" id="PDCK01000044">
    <property type="protein sequence ID" value="PRQ24833.1"/>
    <property type="molecule type" value="Genomic_DNA"/>
</dbReference>
<organism evidence="3 4">
    <name type="scientific">Rosa chinensis</name>
    <name type="common">China rose</name>
    <dbReference type="NCBI Taxonomy" id="74649"/>
    <lineage>
        <taxon>Eukaryota</taxon>
        <taxon>Viridiplantae</taxon>
        <taxon>Streptophyta</taxon>
        <taxon>Embryophyta</taxon>
        <taxon>Tracheophyta</taxon>
        <taxon>Spermatophyta</taxon>
        <taxon>Magnoliopsida</taxon>
        <taxon>eudicotyledons</taxon>
        <taxon>Gunneridae</taxon>
        <taxon>Pentapetalae</taxon>
        <taxon>rosids</taxon>
        <taxon>fabids</taxon>
        <taxon>Rosales</taxon>
        <taxon>Rosaceae</taxon>
        <taxon>Rosoideae</taxon>
        <taxon>Rosoideae incertae sedis</taxon>
        <taxon>Rosa</taxon>
    </lineage>
</organism>
<protein>
    <submittedName>
        <fullName evidence="3">Putative transcription factor FAR family</fullName>
    </submittedName>
</protein>
<dbReference type="Proteomes" id="UP000238479">
    <property type="component" value="Chromosome 6"/>
</dbReference>
<dbReference type="OMA" id="ANGCENI"/>
<dbReference type="Gramene" id="PRQ24833">
    <property type="protein sequence ID" value="PRQ24833"/>
    <property type="gene ID" value="RchiOBHm_Chr6g0276821"/>
</dbReference>